<dbReference type="Gene3D" id="1.10.150.170">
    <property type="entry name" value="Putative methyltransferase TM0872, insert domain"/>
    <property type="match status" value="1"/>
</dbReference>
<evidence type="ECO:0000256" key="7">
    <source>
        <dbReference type="HAMAP-Rule" id="MF_01007"/>
    </source>
</evidence>
<feature type="binding site" evidence="7">
    <location>
        <begin position="39"/>
        <end position="41"/>
    </location>
    <ligand>
        <name>S-adenosyl-L-methionine</name>
        <dbReference type="ChEBI" id="CHEBI:59789"/>
    </ligand>
</feature>
<dbReference type="Pfam" id="PF01795">
    <property type="entry name" value="Methyltransf_5"/>
    <property type="match status" value="1"/>
</dbReference>
<keyword evidence="4 7" id="KW-0489">Methyltransferase</keyword>
<name>A0A0C2V7C7_BIFAD</name>
<keyword evidence="3 7" id="KW-0698">rRNA processing</keyword>
<comment type="catalytic activity">
    <reaction evidence="7">
        <text>cytidine(1402) in 16S rRNA + S-adenosyl-L-methionine = N(4)-methylcytidine(1402) in 16S rRNA + S-adenosyl-L-homocysteine + H(+)</text>
        <dbReference type="Rhea" id="RHEA:42928"/>
        <dbReference type="Rhea" id="RHEA-COMP:10286"/>
        <dbReference type="Rhea" id="RHEA-COMP:10287"/>
        <dbReference type="ChEBI" id="CHEBI:15378"/>
        <dbReference type="ChEBI" id="CHEBI:57856"/>
        <dbReference type="ChEBI" id="CHEBI:59789"/>
        <dbReference type="ChEBI" id="CHEBI:74506"/>
        <dbReference type="ChEBI" id="CHEBI:82748"/>
        <dbReference type="EC" id="2.1.1.199"/>
    </reaction>
</comment>
<comment type="subcellular location">
    <subcellularLocation>
        <location evidence="7">Cytoplasm</location>
    </subcellularLocation>
</comment>
<dbReference type="HAMAP" id="MF_01007">
    <property type="entry name" value="16SrRNA_methyltr_H"/>
    <property type="match status" value="1"/>
</dbReference>
<dbReference type="PATRIC" id="fig|1680.6.peg.1941"/>
<dbReference type="OrthoDB" id="9806637at2"/>
<proteinExistence type="inferred from homology"/>
<feature type="binding site" evidence="7">
    <location>
        <position position="108"/>
    </location>
    <ligand>
        <name>S-adenosyl-L-methionine</name>
        <dbReference type="ChEBI" id="CHEBI:59789"/>
    </ligand>
</feature>
<dbReference type="Proteomes" id="UP000175684">
    <property type="component" value="Unassembled WGS sequence"/>
</dbReference>
<accession>A0A0C2V7C7</accession>
<dbReference type="NCBIfam" id="TIGR00006">
    <property type="entry name" value="16S rRNA (cytosine(1402)-N(4))-methyltransferase RsmH"/>
    <property type="match status" value="1"/>
</dbReference>
<dbReference type="AlphaFoldDB" id="A0A0C2V7C7"/>
<dbReference type="Proteomes" id="UP000241454">
    <property type="component" value="Chromosome"/>
</dbReference>
<evidence type="ECO:0000256" key="3">
    <source>
        <dbReference type="ARBA" id="ARBA00022552"/>
    </source>
</evidence>
<evidence type="ECO:0000256" key="1">
    <source>
        <dbReference type="ARBA" id="ARBA00010396"/>
    </source>
</evidence>
<evidence type="ECO:0000313" key="9">
    <source>
        <dbReference type="EMBL" id="OFA35378.1"/>
    </source>
</evidence>
<dbReference type="InterPro" id="IPR029063">
    <property type="entry name" value="SAM-dependent_MTases_sf"/>
</dbReference>
<keyword evidence="6 7" id="KW-0949">S-adenosyl-L-methionine</keyword>
<feature type="binding site" evidence="7">
    <location>
        <position position="58"/>
    </location>
    <ligand>
        <name>S-adenosyl-L-methionine</name>
        <dbReference type="ChEBI" id="CHEBI:59789"/>
    </ligand>
</feature>
<dbReference type="EMBL" id="CP028341">
    <property type="protein sequence ID" value="AVT45658.1"/>
    <property type="molecule type" value="Genomic_DNA"/>
</dbReference>
<reference evidence="9 10" key="1">
    <citation type="submission" date="2016-07" db="EMBL/GenBank/DDBJ databases">
        <title>Draft Genome Sequence of Bifidobacterium adolescentis strain Km 4.</title>
        <authorList>
            <person name="Danilenko V.N."/>
        </authorList>
    </citation>
    <scope>NUCLEOTIDE SEQUENCE [LARGE SCALE GENOMIC DNA]</scope>
    <source>
        <strain evidence="9 10">Km 4</strain>
    </source>
</reference>
<comment type="similarity">
    <text evidence="1 7">Belongs to the methyltransferase superfamily. RsmH family.</text>
</comment>
<protein>
    <recommendedName>
        <fullName evidence="7">Ribosomal RNA small subunit methyltransferase H</fullName>
        <ecNumber evidence="7">2.1.1.199</ecNumber>
    </recommendedName>
    <alternativeName>
        <fullName evidence="7">16S rRNA m(4)C1402 methyltransferase</fullName>
    </alternativeName>
    <alternativeName>
        <fullName evidence="7">rRNA (cytosine-N(4)-)-methyltransferase RsmH</fullName>
    </alternativeName>
</protein>
<evidence type="ECO:0000313" key="11">
    <source>
        <dbReference type="Proteomes" id="UP000241454"/>
    </source>
</evidence>
<keyword evidence="5 7" id="KW-0808">Transferase</keyword>
<dbReference type="PIRSF" id="PIRSF004486">
    <property type="entry name" value="MraW"/>
    <property type="match status" value="1"/>
</dbReference>
<dbReference type="GO" id="GO:0070475">
    <property type="term" value="P:rRNA base methylation"/>
    <property type="evidence" value="ECO:0007669"/>
    <property type="project" value="UniProtKB-UniRule"/>
</dbReference>
<dbReference type="RefSeq" id="WP_042991179.1">
    <property type="nucleotide sequence ID" value="NZ_CP028341.1"/>
</dbReference>
<keyword evidence="2 7" id="KW-0963">Cytoplasm</keyword>
<dbReference type="SUPFAM" id="SSF53335">
    <property type="entry name" value="S-adenosyl-L-methionine-dependent methyltransferases"/>
    <property type="match status" value="1"/>
</dbReference>
<dbReference type="InterPro" id="IPR002903">
    <property type="entry name" value="RsmH"/>
</dbReference>
<dbReference type="Gene3D" id="3.40.50.150">
    <property type="entry name" value="Vaccinia Virus protein VP39"/>
    <property type="match status" value="1"/>
</dbReference>
<evidence type="ECO:0000256" key="4">
    <source>
        <dbReference type="ARBA" id="ARBA00022603"/>
    </source>
</evidence>
<dbReference type="PANTHER" id="PTHR11265:SF0">
    <property type="entry name" value="12S RRNA N4-METHYLCYTIDINE METHYLTRANSFERASE"/>
    <property type="match status" value="1"/>
</dbReference>
<dbReference type="EMBL" id="MAXD01000002">
    <property type="protein sequence ID" value="OFA35378.1"/>
    <property type="molecule type" value="Genomic_DNA"/>
</dbReference>
<evidence type="ECO:0000256" key="6">
    <source>
        <dbReference type="ARBA" id="ARBA00022691"/>
    </source>
</evidence>
<dbReference type="PANTHER" id="PTHR11265">
    <property type="entry name" value="S-ADENOSYL-METHYLTRANSFERASE MRAW"/>
    <property type="match status" value="1"/>
</dbReference>
<feature type="binding site" evidence="7">
    <location>
        <position position="87"/>
    </location>
    <ligand>
        <name>S-adenosyl-L-methionine</name>
        <dbReference type="ChEBI" id="CHEBI:59789"/>
    </ligand>
</feature>
<gene>
    <name evidence="7" type="primary">rsmH</name>
    <name evidence="9" type="ORF">BBK15_04795</name>
    <name evidence="8" type="ORF">C8077_06910</name>
</gene>
<dbReference type="FunFam" id="1.10.150.170:FF:000001">
    <property type="entry name" value="Ribosomal RNA small subunit methyltransferase H"/>
    <property type="match status" value="1"/>
</dbReference>
<evidence type="ECO:0000313" key="10">
    <source>
        <dbReference type="Proteomes" id="UP000175684"/>
    </source>
</evidence>
<dbReference type="GO" id="GO:0005737">
    <property type="term" value="C:cytoplasm"/>
    <property type="evidence" value="ECO:0007669"/>
    <property type="project" value="UniProtKB-SubCell"/>
</dbReference>
<evidence type="ECO:0000256" key="5">
    <source>
        <dbReference type="ARBA" id="ARBA00022679"/>
    </source>
</evidence>
<evidence type="ECO:0000256" key="2">
    <source>
        <dbReference type="ARBA" id="ARBA00022490"/>
    </source>
</evidence>
<dbReference type="SUPFAM" id="SSF81799">
    <property type="entry name" value="Putative methyltransferase TM0872, insert domain"/>
    <property type="match status" value="1"/>
</dbReference>
<dbReference type="InterPro" id="IPR023397">
    <property type="entry name" value="SAM-dep_MeTrfase_MraW_recog"/>
</dbReference>
<dbReference type="GO" id="GO:0071424">
    <property type="term" value="F:rRNA (cytosine-N4-)-methyltransferase activity"/>
    <property type="evidence" value="ECO:0007669"/>
    <property type="project" value="UniProtKB-UniRule"/>
</dbReference>
<organism evidence="9 10">
    <name type="scientific">Bifidobacterium adolescentis</name>
    <dbReference type="NCBI Taxonomy" id="1680"/>
    <lineage>
        <taxon>Bacteria</taxon>
        <taxon>Bacillati</taxon>
        <taxon>Actinomycetota</taxon>
        <taxon>Actinomycetes</taxon>
        <taxon>Bifidobacteriales</taxon>
        <taxon>Bifidobacteriaceae</taxon>
        <taxon>Bifidobacterium</taxon>
    </lineage>
</organism>
<reference evidence="8 11" key="2">
    <citation type="submission" date="2018-03" db="EMBL/GenBank/DDBJ databases">
        <authorList>
            <person name="Keele B.F."/>
        </authorList>
    </citation>
    <scope>NUCLEOTIDE SEQUENCE [LARGE SCALE GENOMIC DNA]</scope>
    <source>
        <strain evidence="8 11">1-11</strain>
    </source>
</reference>
<evidence type="ECO:0000313" key="8">
    <source>
        <dbReference type="EMBL" id="AVT45658.1"/>
    </source>
</evidence>
<comment type="function">
    <text evidence="7">Specifically methylates the N4 position of cytidine in position 1402 (C1402) of 16S rRNA.</text>
</comment>
<dbReference type="EC" id="2.1.1.199" evidence="7"/>
<feature type="binding site" evidence="7">
    <location>
        <position position="115"/>
    </location>
    <ligand>
        <name>S-adenosyl-L-methionine</name>
        <dbReference type="ChEBI" id="CHEBI:59789"/>
    </ligand>
</feature>
<sequence>MTDVTTIHQPVLLRDCVDLVAPALAKPGSIAVDCTLGLAGHSTAFLKASPNARLIGIDRDTEALALATKRMEMEGLADRFTPVHAAFDDFSQVLSDQGVDKVNAVFMDLGLSSLQIDETERGFSYSHDAPLDMRMDVTQPLTAEQVLAEYSFADLVRIFRTYGEERFSKQIAREIVRRRETEPLTTSGQLNRLVDEVVPQAHRPAGNPAKRVFQALRIEVNGELDKLAGTLPQIANHLAVGGRLVVESYHSLEDKTVKAFMNQGLKVDAPADMPVVPPDMMPFFKELTRGAIKADAEEIANNPRSASVRLRAVELTRPIPARWRKRFDQCADYASMTRQGRRD</sequence>